<evidence type="ECO:0000256" key="14">
    <source>
        <dbReference type="SAM" id="MobiDB-lite"/>
    </source>
</evidence>
<dbReference type="Pfam" id="PF10585">
    <property type="entry name" value="UBA_E1_SCCH"/>
    <property type="match status" value="1"/>
</dbReference>
<evidence type="ECO:0000256" key="13">
    <source>
        <dbReference type="PROSITE-ProRule" id="PRU10132"/>
    </source>
</evidence>
<evidence type="ECO:0000259" key="17">
    <source>
        <dbReference type="Pfam" id="PF10585"/>
    </source>
</evidence>
<comment type="subunit">
    <text evidence="12">Heterodimer of SAE1 and UBA2/SAE2. The heterodimer corresponds to the two domains that are encoded on a single polypeptide chain in ubiquitin-activating enzyme E1. Interacts with UBE2I.</text>
</comment>
<keyword evidence="21" id="KW-1185">Reference proteome</keyword>
<dbReference type="Gene3D" id="3.10.290.20">
    <property type="entry name" value="Ubiquitin-like 2 activating enzyme e1b. Chain: B, domain 3"/>
    <property type="match status" value="1"/>
</dbReference>
<feature type="domain" description="SUMO-activating enzyme subunit 2 C-terminal" evidence="19">
    <location>
        <begin position="1599"/>
        <end position="1695"/>
    </location>
</feature>
<dbReference type="Proteomes" id="UP001562425">
    <property type="component" value="Unassembled WGS sequence"/>
</dbReference>
<feature type="compositionally biased region" description="Polar residues" evidence="14">
    <location>
        <begin position="1613"/>
        <end position="1626"/>
    </location>
</feature>
<feature type="domain" description="Ubiquitin/SUMO-activating enzyme ubiquitin-like" evidence="18">
    <location>
        <begin position="1503"/>
        <end position="1586"/>
    </location>
</feature>
<dbReference type="Gene3D" id="2.20.25.240">
    <property type="match status" value="4"/>
</dbReference>
<feature type="region of interest" description="Disordered" evidence="14">
    <location>
        <begin position="1590"/>
        <end position="1700"/>
    </location>
</feature>
<evidence type="ECO:0000256" key="12">
    <source>
        <dbReference type="ARBA" id="ARBA00026003"/>
    </source>
</evidence>
<dbReference type="CDD" id="cd01489">
    <property type="entry name" value="Uba2_SUMO"/>
    <property type="match status" value="1"/>
</dbReference>
<evidence type="ECO:0000256" key="5">
    <source>
        <dbReference type="ARBA" id="ARBA00022723"/>
    </source>
</evidence>
<organism evidence="20 21">
    <name type="scientific">Culex pipiens pipiens</name>
    <name type="common">Northern house mosquito</name>
    <dbReference type="NCBI Taxonomy" id="38569"/>
    <lineage>
        <taxon>Eukaryota</taxon>
        <taxon>Metazoa</taxon>
        <taxon>Ecdysozoa</taxon>
        <taxon>Arthropoda</taxon>
        <taxon>Hexapoda</taxon>
        <taxon>Insecta</taxon>
        <taxon>Pterygota</taxon>
        <taxon>Neoptera</taxon>
        <taxon>Endopterygota</taxon>
        <taxon>Diptera</taxon>
        <taxon>Nematocera</taxon>
        <taxon>Culicoidea</taxon>
        <taxon>Culicidae</taxon>
        <taxon>Culicinae</taxon>
        <taxon>Culicini</taxon>
        <taxon>Culex</taxon>
        <taxon>Culex</taxon>
    </lineage>
</organism>
<dbReference type="InterPro" id="IPR007588">
    <property type="entry name" value="Znf_FLYWCH"/>
</dbReference>
<dbReference type="InterPro" id="IPR045886">
    <property type="entry name" value="ThiF/MoeB/HesA"/>
</dbReference>
<dbReference type="Pfam" id="PF14732">
    <property type="entry name" value="UAE_UbL"/>
    <property type="match status" value="1"/>
</dbReference>
<dbReference type="InterPro" id="IPR042449">
    <property type="entry name" value="Ub-E1_IAD_1"/>
</dbReference>
<dbReference type="FunFam" id="1.10.10.520:FF:000002">
    <property type="entry name" value="SUMO-activating enzyme subunit 2"/>
    <property type="match status" value="1"/>
</dbReference>
<dbReference type="InterPro" id="IPR000594">
    <property type="entry name" value="ThiF_NAD_FAD-bd"/>
</dbReference>
<dbReference type="Pfam" id="PF04500">
    <property type="entry name" value="FLYWCH"/>
    <property type="match status" value="1"/>
</dbReference>
<dbReference type="InterPro" id="IPR032426">
    <property type="entry name" value="UBA2_C"/>
</dbReference>
<evidence type="ECO:0000256" key="9">
    <source>
        <dbReference type="ARBA" id="ARBA00022833"/>
    </source>
</evidence>
<dbReference type="GO" id="GO:0005524">
    <property type="term" value="F:ATP binding"/>
    <property type="evidence" value="ECO:0007669"/>
    <property type="project" value="UniProtKB-KW"/>
</dbReference>
<evidence type="ECO:0000313" key="20">
    <source>
        <dbReference type="EMBL" id="KAL1394882.1"/>
    </source>
</evidence>
<evidence type="ECO:0000259" key="18">
    <source>
        <dbReference type="Pfam" id="PF14732"/>
    </source>
</evidence>
<keyword evidence="5" id="KW-0479">Metal-binding</keyword>
<sequence length="1700" mass="191550">MDRSRRKRKLTDRLRNSFVEFPALGQQQAAEIKQEPPEQVTAFCRLCKTSSGVKLLALFGRGRKCAPAGTEEKPELSNLGALAEMLDMHVSDSDCSVKDGEDPLEKTNLKIIQPELVALLGTDREGRNFTVLKDDGERLKIAFEGFQFQFSSMQSKGKSWWNCSMQRLRTCRKKLEIDALGMVASTTGRHNHSDRLDKLMECPAGKGKMPFNKLEMDFWFYYGDSKQYQNTRTIFLDGFKYYLSRLLIGSGSKWNCSELRQHRCKATLSIDGIFERAELKGRHTHKVMLQRKIDRALTSSGIDLESTEAITAFRRDNPSISGNAEDREVANEKKLLTLMRSATKEKQPEIFRILGGEEDRERNFQVTRTGAKFKVCKDGFEHRYYGRLEGGVTVWKCIMDSLKHCQAVVKLGADGKRLEPFNGKRHSHGTEPMEVLSYPIGQRMVGGEPVWLLSRVSLYYESRFVCFRGFLFIMQEINRKGLIRWCCLRKHSCRTLLITKGNFDEMVQKGEHSHEKLSDDELGKLIDGKPSTTPQPTENLSFRQKLLSYPCTKGSIWDEDRVQYETFYVLSDVNKAVHTGYGFVFRGHRYAFGSLDQNESSQWICLWQETTRGSCKAKALVEGQFQSVRISCSHNHDDMTESELQHMLKRSLLHPTLGESSLEVLPEPESSNILATLARPDPERNFEVKRTKYKFLVTYEGEDFRLKSRSPDGSSVWSCVWTSTRKCKVLLHLTADGKMVTVADDTKKHTHSNQEIAVFSHELGKLQIFDEDKDEHLPCWLFSYTSEYRENRGIIYQNYKYMLYNINNAGVSKWKCYVTHEAPPPRYSTLQRILATEDPDRNFQPLFHQDLTKIAHDGFEYNYSSSEATHSLWRCNFSTIRKCRAKLHLDHDGKRAFLPDLPKHNHSADLWELFYYPRGPSTIMNAYTETSEPFHFLVQPSFLRPIPFLIYGRHKYTIRFITESGDSCKWQCVGNGCRVCLTVTGLFELLVEDGSEHVDAPLSEGKIAEFARKYGSVEEEGNGGEGAEEQDIFPFVEVHMKEWYGDGHRQARPTNMAAQIAGVFEPSLQEKISNSKILVVGAGGIGCEILKNLVLSGFQDIEIIDLDTIDVSNLNRQFLFHKEHVGKSKANVARESALSFNPNVKIKAYHDSITTTNYGVSFFQQFQLVLNALDNRAARNHVNRLCLTADVPLIESGTAGYNGQVELIKRGQTQCYECTPKAAQKSFPGCTIRNTPSEPIHCIVWAKHLFNQLFGESNEDEDVSPDTADPEAGAEAGESALAADANEKGNVDRVNTRTWAAQCGYDPEKIFNKLFYDDINYLLSMSNLWKSRTPPNPAKWDALEEDGEAAAPTDTVLRDQKVLSLTESAKVFGDAIGALKDAFGKLPDGDHLVWDKDDKYAMDFVAACANIRAQIFNIPRKSRFEIKSMAGNIIPAIATTNAITAGVVVMHAFRVLKGEFEKCKSVYMRLRPNARNQLFVPDRALNPPNPKCYVCAAKPEVTLKVDTKNVTVKELRDDILIKALNMIGPDVTIDGKGTIVISSEEGETDCNNDKKLEELQIVDGCILKVDDFVQNYELTVTIVHKDPARDEPSFDIVADPESLKPKEDEPDATPSTSNGNSKPSTSAAAPADDDDDMCIIEEDGEKPAAAAGSDEAEAGPSGTSSGPEKRKNDDTEGPSTKKARVEKEGEDDDDDLIVIN</sequence>
<evidence type="ECO:0000256" key="11">
    <source>
        <dbReference type="ARBA" id="ARBA00023242"/>
    </source>
</evidence>
<dbReference type="InterPro" id="IPR033127">
    <property type="entry name" value="UBQ-activ_enz_E1_Cys_AS"/>
</dbReference>
<keyword evidence="6" id="KW-0547">Nucleotide-binding</keyword>
<dbReference type="Pfam" id="PF00899">
    <property type="entry name" value="ThiF"/>
    <property type="match status" value="1"/>
</dbReference>
<proteinExistence type="inferred from homology"/>
<evidence type="ECO:0000256" key="7">
    <source>
        <dbReference type="ARBA" id="ARBA00022771"/>
    </source>
</evidence>
<dbReference type="GO" id="GO:0005634">
    <property type="term" value="C:nucleus"/>
    <property type="evidence" value="ECO:0007669"/>
    <property type="project" value="UniProtKB-SubCell"/>
</dbReference>
<dbReference type="Gene3D" id="3.50.50.80">
    <property type="entry name" value="Ubiquitin-activating enzyme E1, inactive adenylation domain, subdomain 1"/>
    <property type="match status" value="1"/>
</dbReference>
<evidence type="ECO:0000259" key="15">
    <source>
        <dbReference type="Pfam" id="PF00899"/>
    </source>
</evidence>
<comment type="similarity">
    <text evidence="3">Belongs to the ubiquitin-activating E1 family.</text>
</comment>
<dbReference type="SUPFAM" id="SSF69572">
    <property type="entry name" value="Activating enzymes of the ubiquitin-like proteins"/>
    <property type="match status" value="1"/>
</dbReference>
<name>A0ABD1D6Z9_CULPP</name>
<dbReference type="InterPro" id="IPR019572">
    <property type="entry name" value="UBA_E1_SCCH"/>
</dbReference>
<dbReference type="InterPro" id="IPR035985">
    <property type="entry name" value="Ubiquitin-activating_enz"/>
</dbReference>
<dbReference type="Pfam" id="PF16195">
    <property type="entry name" value="UBA2_C"/>
    <property type="match status" value="1"/>
</dbReference>
<dbReference type="InterPro" id="IPR028077">
    <property type="entry name" value="UAE_UbL_dom"/>
</dbReference>
<evidence type="ECO:0000256" key="1">
    <source>
        <dbReference type="ARBA" id="ARBA00004123"/>
    </source>
</evidence>
<keyword evidence="8" id="KW-0833">Ubl conjugation pathway</keyword>
<comment type="caution">
    <text evidence="20">The sequence shown here is derived from an EMBL/GenBank/DDBJ whole genome shotgun (WGS) entry which is preliminary data.</text>
</comment>
<keyword evidence="7" id="KW-0863">Zinc-finger</keyword>
<dbReference type="PROSITE" id="PS00865">
    <property type="entry name" value="UBIQUITIN_ACTIVAT_2"/>
    <property type="match status" value="1"/>
</dbReference>
<evidence type="ECO:0000256" key="6">
    <source>
        <dbReference type="ARBA" id="ARBA00022741"/>
    </source>
</evidence>
<evidence type="ECO:0000256" key="8">
    <source>
        <dbReference type="ARBA" id="ARBA00022786"/>
    </source>
</evidence>
<feature type="active site" description="Glycyl thioester intermediate" evidence="13">
    <location>
        <position position="1230"/>
    </location>
</feature>
<comment type="subcellular location">
    <subcellularLocation>
        <location evidence="1">Nucleus</location>
    </subcellularLocation>
</comment>
<dbReference type="GO" id="GO:0016740">
    <property type="term" value="F:transferase activity"/>
    <property type="evidence" value="ECO:0007669"/>
    <property type="project" value="UniProtKB-KW"/>
</dbReference>
<feature type="domain" description="Ubiquitin-activating enzyme SCCH" evidence="17">
    <location>
        <begin position="1395"/>
        <end position="1427"/>
    </location>
</feature>
<dbReference type="Gene3D" id="1.10.10.520">
    <property type="entry name" value="Ubiquitin activating enzymes (Uba3). Chain: B, domain 2"/>
    <property type="match status" value="1"/>
</dbReference>
<keyword evidence="10" id="KW-0067">ATP-binding</keyword>
<gene>
    <name evidence="20" type="ORF">pipiens_011632</name>
</gene>
<dbReference type="FunFam" id="3.50.50.80:FF:000002">
    <property type="entry name" value="SUMO-activating enzyme subunit 2"/>
    <property type="match status" value="1"/>
</dbReference>
<dbReference type="FunFam" id="3.40.50.720:FF:000618">
    <property type="entry name" value="SUMO-activating enzyme subunit 2"/>
    <property type="match status" value="1"/>
</dbReference>
<dbReference type="PANTHER" id="PTHR10953:SF5">
    <property type="entry name" value="SUMO-ACTIVATING ENZYME SUBUNIT 2"/>
    <property type="match status" value="1"/>
</dbReference>
<evidence type="ECO:0000256" key="3">
    <source>
        <dbReference type="ARBA" id="ARBA00005673"/>
    </source>
</evidence>
<dbReference type="PANTHER" id="PTHR10953">
    <property type="entry name" value="UBIQUITIN-ACTIVATING ENZYME E1"/>
    <property type="match status" value="1"/>
</dbReference>
<feature type="compositionally biased region" description="Low complexity" evidence="14">
    <location>
        <begin position="1270"/>
        <end position="1284"/>
    </location>
</feature>
<keyword evidence="9" id="KW-0862">Zinc</keyword>
<evidence type="ECO:0000256" key="2">
    <source>
        <dbReference type="ARBA" id="ARBA00004718"/>
    </source>
</evidence>
<reference evidence="20 21" key="1">
    <citation type="submission" date="2024-05" db="EMBL/GenBank/DDBJ databases">
        <title>Culex pipiens pipiens assembly and annotation.</title>
        <authorList>
            <person name="Alout H."/>
            <person name="Durand T."/>
        </authorList>
    </citation>
    <scope>NUCLEOTIDE SEQUENCE [LARGE SCALE GENOMIC DNA]</scope>
    <source>
        <strain evidence="20">HA-2024</strain>
        <tissue evidence="20">Whole body</tissue>
    </source>
</reference>
<evidence type="ECO:0000259" key="16">
    <source>
        <dbReference type="Pfam" id="PF04500"/>
    </source>
</evidence>
<evidence type="ECO:0000259" key="19">
    <source>
        <dbReference type="Pfam" id="PF16195"/>
    </source>
</evidence>
<keyword evidence="4" id="KW-0808">Transferase</keyword>
<evidence type="ECO:0000313" key="21">
    <source>
        <dbReference type="Proteomes" id="UP001562425"/>
    </source>
</evidence>
<evidence type="ECO:0000256" key="4">
    <source>
        <dbReference type="ARBA" id="ARBA00022679"/>
    </source>
</evidence>
<feature type="domain" description="FLYWCH-type" evidence="16">
    <location>
        <begin position="852"/>
        <end position="906"/>
    </location>
</feature>
<feature type="compositionally biased region" description="Acidic residues" evidence="14">
    <location>
        <begin position="1688"/>
        <end position="1700"/>
    </location>
</feature>
<accession>A0ABD1D6Z9</accession>
<feature type="compositionally biased region" description="Low complexity" evidence="14">
    <location>
        <begin position="1647"/>
        <end position="1661"/>
    </location>
</feature>
<dbReference type="EMBL" id="JBEHCU010007403">
    <property type="protein sequence ID" value="KAL1394882.1"/>
    <property type="molecule type" value="Genomic_DNA"/>
</dbReference>
<dbReference type="InterPro" id="IPR023318">
    <property type="entry name" value="Ub_act_enz_dom_a_sf"/>
</dbReference>
<keyword evidence="11" id="KW-0539">Nucleus</keyword>
<protein>
    <recommendedName>
        <fullName evidence="22">SUMO-activating enzyme subunit</fullName>
    </recommendedName>
</protein>
<evidence type="ECO:0000256" key="10">
    <source>
        <dbReference type="ARBA" id="ARBA00022840"/>
    </source>
</evidence>
<feature type="domain" description="THIF-type NAD/FAD binding fold" evidence="15">
    <location>
        <begin position="1059"/>
        <end position="1493"/>
    </location>
</feature>
<feature type="region of interest" description="Disordered" evidence="14">
    <location>
        <begin position="1257"/>
        <end position="1288"/>
    </location>
</feature>
<feature type="compositionally biased region" description="Acidic residues" evidence="14">
    <location>
        <begin position="1631"/>
        <end position="1644"/>
    </location>
</feature>
<dbReference type="GO" id="GO:0008270">
    <property type="term" value="F:zinc ion binding"/>
    <property type="evidence" value="ECO:0007669"/>
    <property type="project" value="UniProtKB-KW"/>
</dbReference>
<comment type="pathway">
    <text evidence="2">Protein modification; protein sumoylation.</text>
</comment>
<evidence type="ECO:0008006" key="22">
    <source>
        <dbReference type="Google" id="ProtNLM"/>
    </source>
</evidence>